<dbReference type="Proteomes" id="UP000655366">
    <property type="component" value="Unassembled WGS sequence"/>
</dbReference>
<gene>
    <name evidence="1" type="ORF">IV500_04990</name>
</gene>
<organism evidence="1 2">
    <name type="scientific">Arthrobacter terrae</name>
    <dbReference type="NCBI Taxonomy" id="2935737"/>
    <lineage>
        <taxon>Bacteria</taxon>
        <taxon>Bacillati</taxon>
        <taxon>Actinomycetota</taxon>
        <taxon>Actinomycetes</taxon>
        <taxon>Micrococcales</taxon>
        <taxon>Micrococcaceae</taxon>
        <taxon>Arthrobacter</taxon>
    </lineage>
</organism>
<comment type="caution">
    <text evidence="1">The sequence shown here is derived from an EMBL/GenBank/DDBJ whole genome shotgun (WGS) entry which is preliminary data.</text>
</comment>
<accession>A0A931CPT9</accession>
<dbReference type="AlphaFoldDB" id="A0A931CPT9"/>
<dbReference type="EMBL" id="JADNYM010000005">
    <property type="protein sequence ID" value="MBG0738774.1"/>
    <property type="molecule type" value="Genomic_DNA"/>
</dbReference>
<sequence>MTVTEHFVLPPIVLDQQRAIDAALELAAGWDSEANNLQNIAGYTRIHGTSLLADRYAMRARALSGNAQALRDALATVR</sequence>
<keyword evidence="2" id="KW-1185">Reference proteome</keyword>
<evidence type="ECO:0000313" key="2">
    <source>
        <dbReference type="Proteomes" id="UP000655366"/>
    </source>
</evidence>
<name>A0A931CPT9_9MICC</name>
<protein>
    <submittedName>
        <fullName evidence="1">Uncharacterized protein</fullName>
    </submittedName>
</protein>
<reference evidence="1 2" key="1">
    <citation type="submission" date="2020-11" db="EMBL/GenBank/DDBJ databases">
        <title>Arthrobacter antarcticus sp. nov., isolated from Antarctic Soil.</title>
        <authorList>
            <person name="Li J."/>
        </authorList>
    </citation>
    <scope>NUCLEOTIDE SEQUENCE [LARGE SCALE GENOMIC DNA]</scope>
    <source>
        <strain evidence="1 2">Z1-20</strain>
    </source>
</reference>
<proteinExistence type="predicted"/>
<dbReference type="RefSeq" id="WP_196395711.1">
    <property type="nucleotide sequence ID" value="NZ_JADNYM010000005.1"/>
</dbReference>
<evidence type="ECO:0000313" key="1">
    <source>
        <dbReference type="EMBL" id="MBG0738774.1"/>
    </source>
</evidence>